<sequence length="107" mass="12623">MPLINEAGFKTKKEFARFVNLPYNSVNNWGNNRNKFPKYVMTLMIALIKSRKYDSLMNSDSIALENENLKKEISNLREKVDELELRLRGFKNLQKSLVYLKEHINVD</sequence>
<gene>
    <name evidence="2" type="ORF">CQA43_08900</name>
</gene>
<comment type="caution">
    <text evidence="2">The sequence shown here is derived from an EMBL/GenBank/DDBJ whole genome shotgun (WGS) entry which is preliminary data.</text>
</comment>
<evidence type="ECO:0000313" key="2">
    <source>
        <dbReference type="EMBL" id="RDU61670.1"/>
    </source>
</evidence>
<reference evidence="2 3" key="1">
    <citation type="submission" date="2018-04" db="EMBL/GenBank/DDBJ databases">
        <title>Novel Campyloabacter and Helicobacter Species and Strains.</title>
        <authorList>
            <person name="Mannion A.J."/>
            <person name="Shen Z."/>
            <person name="Fox J.G."/>
        </authorList>
    </citation>
    <scope>NUCLEOTIDE SEQUENCE [LARGE SCALE GENOMIC DNA]</scope>
    <source>
        <strain evidence="2 3">MIT 99-5101</strain>
    </source>
</reference>
<dbReference type="GeneID" id="82536397"/>
<name>A0A3D8I925_9HELI</name>
<dbReference type="OrthoDB" id="22591at72293"/>
<dbReference type="EMBL" id="NXLS01000012">
    <property type="protein sequence ID" value="RDU61670.1"/>
    <property type="molecule type" value="Genomic_DNA"/>
</dbReference>
<organism evidence="2 3">
    <name type="scientific">Helicobacter ganmani</name>
    <dbReference type="NCBI Taxonomy" id="60246"/>
    <lineage>
        <taxon>Bacteria</taxon>
        <taxon>Pseudomonadati</taxon>
        <taxon>Campylobacterota</taxon>
        <taxon>Epsilonproteobacteria</taxon>
        <taxon>Campylobacterales</taxon>
        <taxon>Helicobacteraceae</taxon>
        <taxon>Helicobacter</taxon>
    </lineage>
</organism>
<protein>
    <submittedName>
        <fullName evidence="2">Uncharacterized protein</fullName>
    </submittedName>
</protein>
<keyword evidence="3" id="KW-1185">Reference proteome</keyword>
<evidence type="ECO:0000313" key="3">
    <source>
        <dbReference type="Proteomes" id="UP000256650"/>
    </source>
</evidence>
<proteinExistence type="predicted"/>
<keyword evidence="1" id="KW-0175">Coiled coil</keyword>
<feature type="coiled-coil region" evidence="1">
    <location>
        <begin position="59"/>
        <end position="93"/>
    </location>
</feature>
<dbReference type="AlphaFoldDB" id="A0A3D8I925"/>
<accession>A0A3D8I925</accession>
<evidence type="ECO:0000256" key="1">
    <source>
        <dbReference type="SAM" id="Coils"/>
    </source>
</evidence>
<dbReference type="RefSeq" id="WP_115552245.1">
    <property type="nucleotide sequence ID" value="NZ_CAPHNE010000130.1"/>
</dbReference>
<dbReference type="Proteomes" id="UP000256650">
    <property type="component" value="Unassembled WGS sequence"/>
</dbReference>